<dbReference type="EMBL" id="BJVU01000010">
    <property type="protein sequence ID" value="GEL59539.1"/>
    <property type="molecule type" value="Genomic_DNA"/>
</dbReference>
<dbReference type="CDD" id="cd07067">
    <property type="entry name" value="HP_PGM_like"/>
    <property type="match status" value="1"/>
</dbReference>
<feature type="active site" description="Tele-phosphohistidine intermediate" evidence="2">
    <location>
        <position position="14"/>
    </location>
</feature>
<dbReference type="Proteomes" id="UP000196086">
    <property type="component" value="Unassembled WGS sequence"/>
</dbReference>
<dbReference type="PANTHER" id="PTHR46517">
    <property type="entry name" value="FRUCTOSE-2,6-BISPHOSPHATASE TIGAR"/>
    <property type="match status" value="1"/>
</dbReference>
<dbReference type="Gene3D" id="3.40.50.1240">
    <property type="entry name" value="Phosphoglycerate mutase-like"/>
    <property type="match status" value="1"/>
</dbReference>
<dbReference type="InterPro" id="IPR029033">
    <property type="entry name" value="His_PPase_superfam"/>
</dbReference>
<dbReference type="GO" id="GO:0045820">
    <property type="term" value="P:negative regulation of glycolytic process"/>
    <property type="evidence" value="ECO:0007669"/>
    <property type="project" value="TreeGrafter"/>
</dbReference>
<dbReference type="AlphaFoldDB" id="A0A1Z5YWU2"/>
<name>A0A1Z5YWU2_9PROT</name>
<reference evidence="5 9" key="3">
    <citation type="submission" date="2019-07" db="EMBL/GenBank/DDBJ databases">
        <title>Whole genome shotgun sequence of Acetobacter cibinongensis NBRC 16605.</title>
        <authorList>
            <person name="Hosoyama A."/>
            <person name="Uohara A."/>
            <person name="Ohji S."/>
            <person name="Ichikawa N."/>
        </authorList>
    </citation>
    <scope>NUCLEOTIDE SEQUENCE [LARGE SCALE GENOMIC DNA]</scope>
    <source>
        <strain evidence="5 9">NBRC 16605</strain>
    </source>
</reference>
<dbReference type="PANTHER" id="PTHR46517:SF1">
    <property type="entry name" value="FRUCTOSE-2,6-BISPHOSPHATASE TIGAR"/>
    <property type="match status" value="1"/>
</dbReference>
<evidence type="ECO:0000256" key="1">
    <source>
        <dbReference type="ARBA" id="ARBA00022801"/>
    </source>
</evidence>
<keyword evidence="9" id="KW-1185">Reference proteome</keyword>
<evidence type="ECO:0000313" key="5">
    <source>
        <dbReference type="EMBL" id="GEL59539.1"/>
    </source>
</evidence>
<sequence length="203" mass="22178">MTQLDLRPYWYLRHGQTDWNREGLSQGRTDVPLNATGIEQAGAAVGFVLPGLKTLTPFTHIVSSPLDRAFQTAAIMREGLITHGLEALPLETDDGLEEVCFGEQEGQPMGDWYDSWIAGEYTPQGAERFEDLKARAVDAVNRATQLGGVPLIVAHGALFRALRAAMNLPANVRLPNATPLWLEPGKTTAEAWTLTVVSDTPEI</sequence>
<dbReference type="EMBL" id="JOMQ01000011">
    <property type="protein sequence ID" value="OUJ03643.1"/>
    <property type="molecule type" value="Genomic_DNA"/>
</dbReference>
<evidence type="ECO:0000313" key="4">
    <source>
        <dbReference type="EMBL" id="GAN59161.1"/>
    </source>
</evidence>
<evidence type="ECO:0000256" key="2">
    <source>
        <dbReference type="PIRSR" id="PIRSR613078-1"/>
    </source>
</evidence>
<dbReference type="SUPFAM" id="SSF53254">
    <property type="entry name" value="Phosphoglycerate mutase-like"/>
    <property type="match status" value="1"/>
</dbReference>
<evidence type="ECO:0000313" key="7">
    <source>
        <dbReference type="Proteomes" id="UP000032671"/>
    </source>
</evidence>
<organism evidence="6 8">
    <name type="scientific">Acetobacter cibinongensis</name>
    <dbReference type="NCBI Taxonomy" id="146475"/>
    <lineage>
        <taxon>Bacteria</taxon>
        <taxon>Pseudomonadati</taxon>
        <taxon>Pseudomonadota</taxon>
        <taxon>Alphaproteobacteria</taxon>
        <taxon>Acetobacterales</taxon>
        <taxon>Acetobacteraceae</taxon>
        <taxon>Acetobacter</taxon>
    </lineage>
</organism>
<feature type="active site" description="Proton donor/acceptor" evidence="2">
    <location>
        <position position="98"/>
    </location>
</feature>
<dbReference type="InterPro" id="IPR051695">
    <property type="entry name" value="Phosphoglycerate_Mutase"/>
</dbReference>
<dbReference type="GO" id="GO:0043456">
    <property type="term" value="P:regulation of pentose-phosphate shunt"/>
    <property type="evidence" value="ECO:0007669"/>
    <property type="project" value="TreeGrafter"/>
</dbReference>
<accession>A0A0D6N0W4</accession>
<evidence type="ECO:0000313" key="9">
    <source>
        <dbReference type="Proteomes" id="UP000321891"/>
    </source>
</evidence>
<dbReference type="Pfam" id="PF00300">
    <property type="entry name" value="His_Phos_1"/>
    <property type="match status" value="1"/>
</dbReference>
<dbReference type="STRING" id="1231339.Abci_002_038"/>
<dbReference type="OrthoDB" id="9781415at2"/>
<evidence type="ECO:0000313" key="6">
    <source>
        <dbReference type="EMBL" id="OUJ03643.1"/>
    </source>
</evidence>
<comment type="caution">
    <text evidence="6">The sequence shown here is derived from an EMBL/GenBank/DDBJ whole genome shotgun (WGS) entry which is preliminary data.</text>
</comment>
<feature type="binding site" evidence="3">
    <location>
        <position position="68"/>
    </location>
    <ligand>
        <name>substrate</name>
    </ligand>
</feature>
<dbReference type="Proteomes" id="UP000321891">
    <property type="component" value="Unassembled WGS sequence"/>
</dbReference>
<dbReference type="Proteomes" id="UP000032671">
    <property type="component" value="Unassembled WGS sequence"/>
</dbReference>
<evidence type="ECO:0000313" key="8">
    <source>
        <dbReference type="Proteomes" id="UP000196086"/>
    </source>
</evidence>
<dbReference type="InterPro" id="IPR013078">
    <property type="entry name" value="His_Pase_superF_clade-1"/>
</dbReference>
<keyword evidence="1" id="KW-0378">Hydrolase</keyword>
<dbReference type="RefSeq" id="WP_048837266.1">
    <property type="nucleotide sequence ID" value="NZ_BAMV01000002.1"/>
</dbReference>
<dbReference type="SMART" id="SM00855">
    <property type="entry name" value="PGAM"/>
    <property type="match status" value="1"/>
</dbReference>
<protein>
    <submittedName>
        <fullName evidence="5">Fructose 1,6-bisphosphatase</fullName>
    </submittedName>
    <submittedName>
        <fullName evidence="6">Phosphoglycerate mutase</fullName>
    </submittedName>
</protein>
<dbReference type="GO" id="GO:0004331">
    <property type="term" value="F:fructose-2,6-bisphosphate 2-phosphatase activity"/>
    <property type="evidence" value="ECO:0007669"/>
    <property type="project" value="TreeGrafter"/>
</dbReference>
<proteinExistence type="predicted"/>
<reference evidence="4 7" key="1">
    <citation type="submission" date="2012-11" db="EMBL/GenBank/DDBJ databases">
        <title>Whole genome sequence of Acetobacter cibinongensis 4H-1.</title>
        <authorList>
            <person name="Azuma Y."/>
            <person name="Higashiura N."/>
            <person name="Hirakawa H."/>
            <person name="Matsushita K."/>
        </authorList>
    </citation>
    <scope>NUCLEOTIDE SEQUENCE [LARGE SCALE GENOMIC DNA]</scope>
    <source>
        <strain evidence="4 7">4H-1</strain>
    </source>
</reference>
<gene>
    <name evidence="4" type="ORF">Abci_002_038</name>
    <name evidence="5" type="ORF">ACI01nite_21410</name>
    <name evidence="6" type="ORF">HK14_01580</name>
</gene>
<evidence type="ECO:0000256" key="3">
    <source>
        <dbReference type="PIRSR" id="PIRSR613078-2"/>
    </source>
</evidence>
<dbReference type="GO" id="GO:0005829">
    <property type="term" value="C:cytosol"/>
    <property type="evidence" value="ECO:0007669"/>
    <property type="project" value="TreeGrafter"/>
</dbReference>
<accession>A0A1Z5YWU2</accession>
<reference evidence="6 8" key="2">
    <citation type="submission" date="2014-06" db="EMBL/GenBank/DDBJ databases">
        <authorList>
            <person name="Ju J."/>
            <person name="Zhang J."/>
        </authorList>
    </citation>
    <scope>NUCLEOTIDE SEQUENCE [LARGE SCALE GENOMIC DNA]</scope>
    <source>
        <strain evidence="6 8">DsW_47</strain>
    </source>
</reference>
<dbReference type="EMBL" id="BAMV01000002">
    <property type="protein sequence ID" value="GAN59161.1"/>
    <property type="molecule type" value="Genomic_DNA"/>
</dbReference>
<feature type="binding site" evidence="3">
    <location>
        <begin position="13"/>
        <end position="20"/>
    </location>
    <ligand>
        <name>substrate</name>
    </ligand>
</feature>